<comment type="caution">
    <text evidence="1">The sequence shown here is derived from an EMBL/GenBank/DDBJ whole genome shotgun (WGS) entry which is preliminary data.</text>
</comment>
<evidence type="ECO:0000313" key="2">
    <source>
        <dbReference type="Proteomes" id="UP000017559"/>
    </source>
</evidence>
<dbReference type="EMBL" id="AWSO01000441">
    <property type="protein sequence ID" value="ESK90435.1"/>
    <property type="molecule type" value="Genomic_DNA"/>
</dbReference>
<sequence>TNIDVIASRRHPLHTTLEFARTRAPSALAVLTSSCNVYGGRPSQDYRIRLLSRCVCLLVCLHGLGLFAPTREALNTTRGRLIFYMVSLPEFLDKLPLLYTVTRVSFFRTKHDLGY</sequence>
<name>V2XD48_MONRO</name>
<dbReference type="Proteomes" id="UP000017559">
    <property type="component" value="Unassembled WGS sequence"/>
</dbReference>
<protein>
    <submittedName>
        <fullName evidence="1">Uncharacterized protein</fullName>
    </submittedName>
</protein>
<keyword evidence="2" id="KW-1185">Reference proteome</keyword>
<evidence type="ECO:0000313" key="1">
    <source>
        <dbReference type="EMBL" id="ESK90435.1"/>
    </source>
</evidence>
<reference evidence="1 2" key="1">
    <citation type="journal article" date="2014" name="BMC Genomics">
        <title>Genome and secretome analysis of the hemibiotrophic fungal pathogen, Moniliophthora roreri, which causes frosty pod rot disease of cacao: mechanisms of the biotrophic and necrotrophic phases.</title>
        <authorList>
            <person name="Meinhardt L.W."/>
            <person name="Costa G.G.L."/>
            <person name="Thomazella D.P.T."/>
            <person name="Teixeira P.J.P.L."/>
            <person name="Carazzolle M.F."/>
            <person name="Schuster S.C."/>
            <person name="Carlson J.E."/>
            <person name="Guiltinan M.J."/>
            <person name="Mieczkowski P."/>
            <person name="Farmer A."/>
            <person name="Ramaraj T."/>
            <person name="Crozier J."/>
            <person name="Davis R.E."/>
            <person name="Shao J."/>
            <person name="Melnick R.L."/>
            <person name="Pereira G.A.G."/>
            <person name="Bailey B.A."/>
        </authorList>
    </citation>
    <scope>NUCLEOTIDE SEQUENCE [LARGE SCALE GENOMIC DNA]</scope>
    <source>
        <strain evidence="1 2">MCA 2997</strain>
    </source>
</reference>
<dbReference type="HOGENOM" id="CLU_2114718_0_0_1"/>
<dbReference type="KEGG" id="mrr:Moror_13665"/>
<proteinExistence type="predicted"/>
<accession>V2XD48</accession>
<organism evidence="1 2">
    <name type="scientific">Moniliophthora roreri (strain MCA 2997)</name>
    <name type="common">Cocoa frosty pod rot fungus</name>
    <name type="synonym">Crinipellis roreri</name>
    <dbReference type="NCBI Taxonomy" id="1381753"/>
    <lineage>
        <taxon>Eukaryota</taxon>
        <taxon>Fungi</taxon>
        <taxon>Dikarya</taxon>
        <taxon>Basidiomycota</taxon>
        <taxon>Agaricomycotina</taxon>
        <taxon>Agaricomycetes</taxon>
        <taxon>Agaricomycetidae</taxon>
        <taxon>Agaricales</taxon>
        <taxon>Marasmiineae</taxon>
        <taxon>Marasmiaceae</taxon>
        <taxon>Moniliophthora</taxon>
    </lineage>
</organism>
<dbReference type="AlphaFoldDB" id="V2XD48"/>
<feature type="non-terminal residue" evidence="1">
    <location>
        <position position="1"/>
    </location>
</feature>
<gene>
    <name evidence="1" type="ORF">Moror_13665</name>
</gene>